<dbReference type="Pfam" id="PF18097">
    <property type="entry name" value="Vta1_C"/>
    <property type="match status" value="1"/>
</dbReference>
<dbReference type="eggNOG" id="KOG0917">
    <property type="taxonomic scope" value="Eukaryota"/>
</dbReference>
<organism evidence="12 13">
    <name type="scientific">Pichia sorbitophila (strain ATCC MYA-4447 / BCRC 22081 / CBS 7064 / NBRC 10061 / NRRL Y-12695)</name>
    <name type="common">Hybrid yeast</name>
    <dbReference type="NCBI Taxonomy" id="559304"/>
    <lineage>
        <taxon>Eukaryota</taxon>
        <taxon>Fungi</taxon>
        <taxon>Dikarya</taxon>
        <taxon>Ascomycota</taxon>
        <taxon>Saccharomycotina</taxon>
        <taxon>Pichiomycetes</taxon>
        <taxon>Debaryomycetaceae</taxon>
        <taxon>Millerozyma</taxon>
    </lineage>
</organism>
<keyword evidence="4" id="KW-0813">Transport</keyword>
<dbReference type="InterPro" id="IPR044538">
    <property type="entry name" value="Vta1-like"/>
</dbReference>
<dbReference type="InterPro" id="IPR041212">
    <property type="entry name" value="Vta1_C"/>
</dbReference>
<evidence type="ECO:0000256" key="1">
    <source>
        <dbReference type="ARBA" id="ARBA00004481"/>
    </source>
</evidence>
<evidence type="ECO:0000259" key="10">
    <source>
        <dbReference type="Pfam" id="PF04652"/>
    </source>
</evidence>
<dbReference type="AlphaFoldDB" id="G8XZF8"/>
<dbReference type="Proteomes" id="UP000005222">
    <property type="component" value="Chromosome N"/>
</dbReference>
<accession>G8XZF8</accession>
<evidence type="ECO:0000256" key="8">
    <source>
        <dbReference type="ARBA" id="ARBA00023136"/>
    </source>
</evidence>
<keyword evidence="8" id="KW-0472">Membrane</keyword>
<evidence type="ECO:0000256" key="5">
    <source>
        <dbReference type="ARBA" id="ARBA00022490"/>
    </source>
</evidence>
<evidence type="ECO:0000256" key="2">
    <source>
        <dbReference type="ARBA" id="ARBA00004496"/>
    </source>
</evidence>
<feature type="region of interest" description="Disordered" evidence="9">
    <location>
        <begin position="199"/>
        <end position="287"/>
    </location>
</feature>
<evidence type="ECO:0000256" key="9">
    <source>
        <dbReference type="SAM" id="MobiDB-lite"/>
    </source>
</evidence>
<dbReference type="PANTHER" id="PTHR46009">
    <property type="entry name" value="VACUOLAR PROTEIN SORTING-ASSOCIATED PROTEIN VTA1 HOMOLOG"/>
    <property type="match status" value="1"/>
</dbReference>
<dbReference type="InterPro" id="IPR039431">
    <property type="entry name" value="Vta1/CALS_N"/>
</dbReference>
<dbReference type="GO" id="GO:0010008">
    <property type="term" value="C:endosome membrane"/>
    <property type="evidence" value="ECO:0007669"/>
    <property type="project" value="UniProtKB-SubCell"/>
</dbReference>
<keyword evidence="7" id="KW-0653">Protein transport</keyword>
<evidence type="ECO:0000256" key="6">
    <source>
        <dbReference type="ARBA" id="ARBA00022753"/>
    </source>
</evidence>
<keyword evidence="13" id="KW-1185">Reference proteome</keyword>
<gene>
    <name evidence="12" type="primary">Piso0_005604</name>
    <name evidence="12" type="ORF">GNLVRS01_PISO0N18559g</name>
</gene>
<dbReference type="EMBL" id="FO082046">
    <property type="protein sequence ID" value="CCE87067.1"/>
    <property type="molecule type" value="Genomic_DNA"/>
</dbReference>
<dbReference type="PANTHER" id="PTHR46009:SF1">
    <property type="entry name" value="VACUOLAR PROTEIN SORTING-ASSOCIATED PROTEIN VTA1 HOMOLOG"/>
    <property type="match status" value="1"/>
</dbReference>
<keyword evidence="5" id="KW-0963">Cytoplasm</keyword>
<evidence type="ECO:0000256" key="7">
    <source>
        <dbReference type="ARBA" id="ARBA00022927"/>
    </source>
</evidence>
<evidence type="ECO:0000256" key="4">
    <source>
        <dbReference type="ARBA" id="ARBA00022448"/>
    </source>
</evidence>
<reference evidence="12 13" key="1">
    <citation type="journal article" date="2012" name="G3 (Bethesda)">
        <title>Pichia sorbitophila, an interspecies yeast hybrid reveals early steps of genome resolution following polyploidization.</title>
        <authorList>
            <person name="Leh Louis V."/>
            <person name="Despons L."/>
            <person name="Friedrich A."/>
            <person name="Martin T."/>
            <person name="Durrens P."/>
            <person name="Casaregola S."/>
            <person name="Neuveglise C."/>
            <person name="Fairhead C."/>
            <person name="Marck C."/>
            <person name="Cruz J.A."/>
            <person name="Straub M.L."/>
            <person name="Kugler V."/>
            <person name="Sacerdot C."/>
            <person name="Uzunov Z."/>
            <person name="Thierry A."/>
            <person name="Weiss S."/>
            <person name="Bleykasten C."/>
            <person name="De Montigny J."/>
            <person name="Jacques N."/>
            <person name="Jung P."/>
            <person name="Lemaire M."/>
            <person name="Mallet S."/>
            <person name="Morel G."/>
            <person name="Richard G.F."/>
            <person name="Sarkar A."/>
            <person name="Savel G."/>
            <person name="Schacherer J."/>
            <person name="Seret M.L."/>
            <person name="Talla E."/>
            <person name="Samson G."/>
            <person name="Jubin C."/>
            <person name="Poulain J."/>
            <person name="Vacherie B."/>
            <person name="Barbe V."/>
            <person name="Pelletier E."/>
            <person name="Sherman D.J."/>
            <person name="Westhof E."/>
            <person name="Weissenbach J."/>
            <person name="Baret P.V."/>
            <person name="Wincker P."/>
            <person name="Gaillardin C."/>
            <person name="Dujon B."/>
            <person name="Souciet J.L."/>
        </authorList>
    </citation>
    <scope>NUCLEOTIDE SEQUENCE [LARGE SCALE GENOMIC DNA]</scope>
    <source>
        <strain evidence="13">ATCC MYA-4447 / BCRC 22081 / CBS 7064 / NBRC 10061 / NRRL Y-12695</strain>
    </source>
</reference>
<comment type="subcellular location">
    <subcellularLocation>
        <location evidence="2">Cytoplasm</location>
    </subcellularLocation>
    <subcellularLocation>
        <location evidence="1">Endosome membrane</location>
        <topology evidence="1">Peripheral membrane protein</topology>
    </subcellularLocation>
</comment>
<feature type="compositionally biased region" description="Low complexity" evidence="9">
    <location>
        <begin position="240"/>
        <end position="252"/>
    </location>
</feature>
<dbReference type="Gene3D" id="1.20.5.420">
    <property type="entry name" value="Immunoglobulin FC, subunit C"/>
    <property type="match status" value="1"/>
</dbReference>
<feature type="domain" description="Vta1/callose synthase N-terminal" evidence="10">
    <location>
        <begin position="16"/>
        <end position="182"/>
    </location>
</feature>
<feature type="domain" description="Vta1 C-terminal" evidence="11">
    <location>
        <begin position="361"/>
        <end position="394"/>
    </location>
</feature>
<evidence type="ECO:0000313" key="13">
    <source>
        <dbReference type="Proteomes" id="UP000005222"/>
    </source>
</evidence>
<protein>
    <submittedName>
        <fullName evidence="12">Piso0_005604 protein</fullName>
    </submittedName>
</protein>
<evidence type="ECO:0000256" key="3">
    <source>
        <dbReference type="ARBA" id="ARBA00007895"/>
    </source>
</evidence>
<sequence>MSASEIPESLRHDKVVTSFIKRSNELLEANVVVSYFCKIYVLEHILKNKLHQTNKEVETFTVSLLDETEKIKNEADEGLAKVLGDRTLSASVVMNFAYKIANASLQDLQSYTGVNRGRLIDKLRAALNFMDLLSIFARDTESNVDFSRLTKGRMSTAEEFEKMNKQKIRILKYQLTRVVKDEVQVSSDAMDEELEREFNNLDVGAGASASDAGERDELQSPDPSKPAASLTQPPADEESPTPAADTPADTAAGSGVPETSKNTEDNSDLWLPEAPSEPVAKDSDINLPGVPKYLPDHDISHINKSASIHVFSPSSPKDADRSLHSRAHASPPVSPPKNTPTHSAHEPLTKKNIDSIISATDRISQAQKCAKFAISALNYEDIDTAEAQLVQALEHVRSIQK</sequence>
<dbReference type="Gene3D" id="1.25.40.270">
    <property type="entry name" value="Vacuolar protein sorting-associated protein vta1"/>
    <property type="match status" value="1"/>
</dbReference>
<dbReference type="OrthoDB" id="391137at2759"/>
<dbReference type="HOGENOM" id="CLU_679712_0_0_1"/>
<dbReference type="InterPro" id="IPR023175">
    <property type="entry name" value="Vta1/CALS_N_sf"/>
</dbReference>
<evidence type="ECO:0000259" key="11">
    <source>
        <dbReference type="Pfam" id="PF18097"/>
    </source>
</evidence>
<dbReference type="InParanoid" id="G8XZF8"/>
<dbReference type="FunCoup" id="G8XZF8">
    <property type="interactions" value="748"/>
</dbReference>
<dbReference type="GO" id="GO:0015031">
    <property type="term" value="P:protein transport"/>
    <property type="evidence" value="ECO:0007669"/>
    <property type="project" value="UniProtKB-KW"/>
</dbReference>
<name>G8XZF8_PICSO</name>
<evidence type="ECO:0000313" key="12">
    <source>
        <dbReference type="EMBL" id="CCE87067.1"/>
    </source>
</evidence>
<dbReference type="GO" id="GO:0032511">
    <property type="term" value="P:late endosome to vacuole transport via multivesicular body sorting pathway"/>
    <property type="evidence" value="ECO:0007669"/>
    <property type="project" value="InterPro"/>
</dbReference>
<feature type="region of interest" description="Disordered" evidence="9">
    <location>
        <begin position="309"/>
        <end position="351"/>
    </location>
</feature>
<dbReference type="STRING" id="559304.G8XZF8"/>
<dbReference type="GO" id="GO:0005771">
    <property type="term" value="C:multivesicular body"/>
    <property type="evidence" value="ECO:0007669"/>
    <property type="project" value="TreeGrafter"/>
</dbReference>
<dbReference type="Pfam" id="PF04652">
    <property type="entry name" value="Vta1"/>
    <property type="match status" value="1"/>
</dbReference>
<comment type="similarity">
    <text evidence="3">Belongs to the VTA1 family.</text>
</comment>
<keyword evidence="6" id="KW-0967">Endosome</keyword>
<proteinExistence type="inferred from homology"/>